<evidence type="ECO:0000256" key="19">
    <source>
        <dbReference type="RuleBase" id="RU000304"/>
    </source>
</evidence>
<dbReference type="GO" id="GO:0016020">
    <property type="term" value="C:membrane"/>
    <property type="evidence" value="ECO:0007669"/>
    <property type="project" value="UniProtKB-SubCell"/>
</dbReference>
<evidence type="ECO:0000256" key="17">
    <source>
        <dbReference type="ARBA" id="ARBA00048679"/>
    </source>
</evidence>
<keyword evidence="3 19" id="KW-0723">Serine/threonine-protein kinase</keyword>
<dbReference type="EC" id="2.7.11.1" evidence="2"/>
<keyword evidence="11 20" id="KW-1133">Transmembrane helix</keyword>
<dbReference type="GO" id="GO:0005524">
    <property type="term" value="F:ATP binding"/>
    <property type="evidence" value="ECO:0007669"/>
    <property type="project" value="UniProtKB-UniRule"/>
</dbReference>
<dbReference type="InterPro" id="IPR017441">
    <property type="entry name" value="Protein_kinase_ATP_BS"/>
</dbReference>
<keyword evidence="13" id="KW-1015">Disulfide bond</keyword>
<evidence type="ECO:0000256" key="20">
    <source>
        <dbReference type="SAM" id="Phobius"/>
    </source>
</evidence>
<keyword evidence="8 18" id="KW-0547">Nucleotide-binding</keyword>
<keyword evidence="5" id="KW-0808">Transferase</keyword>
<comment type="subcellular location">
    <subcellularLocation>
        <location evidence="1">Membrane</location>
        <topology evidence="1">Single-pass type I membrane protein</topology>
    </subcellularLocation>
</comment>
<comment type="similarity">
    <text evidence="19">Belongs to the protein kinase superfamily.</text>
</comment>
<dbReference type="Gramene" id="CDP04770">
    <property type="protein sequence ID" value="CDP04770"/>
    <property type="gene ID" value="GSCOC_T00018865001"/>
</dbReference>
<evidence type="ECO:0000256" key="16">
    <source>
        <dbReference type="ARBA" id="ARBA00047899"/>
    </source>
</evidence>
<dbReference type="PROSITE" id="PS00108">
    <property type="entry name" value="PROTEIN_KINASE_ST"/>
    <property type="match status" value="1"/>
</dbReference>
<evidence type="ECO:0000256" key="11">
    <source>
        <dbReference type="ARBA" id="ARBA00022989"/>
    </source>
</evidence>
<keyword evidence="9" id="KW-0418">Kinase</keyword>
<dbReference type="AlphaFoldDB" id="A0A068U8A7"/>
<dbReference type="Proteomes" id="UP000295252">
    <property type="component" value="Chromosome IX"/>
</dbReference>
<keyword evidence="7" id="KW-0732">Signal</keyword>
<keyword evidence="23" id="KW-1185">Reference proteome</keyword>
<evidence type="ECO:0000256" key="13">
    <source>
        <dbReference type="ARBA" id="ARBA00023157"/>
    </source>
</evidence>
<dbReference type="InterPro" id="IPR011009">
    <property type="entry name" value="Kinase-like_dom_sf"/>
</dbReference>
<dbReference type="PROSITE" id="PS50011">
    <property type="entry name" value="PROTEIN_KINASE_DOM"/>
    <property type="match status" value="1"/>
</dbReference>
<dbReference type="SUPFAM" id="SSF56112">
    <property type="entry name" value="Protein kinase-like (PK-like)"/>
    <property type="match status" value="1"/>
</dbReference>
<dbReference type="InterPro" id="IPR008271">
    <property type="entry name" value="Ser/Thr_kinase_AS"/>
</dbReference>
<evidence type="ECO:0000256" key="3">
    <source>
        <dbReference type="ARBA" id="ARBA00022527"/>
    </source>
</evidence>
<proteinExistence type="inferred from homology"/>
<evidence type="ECO:0000256" key="9">
    <source>
        <dbReference type="ARBA" id="ARBA00022777"/>
    </source>
</evidence>
<dbReference type="OMA" id="VAQENAC"/>
<evidence type="ECO:0000256" key="14">
    <source>
        <dbReference type="ARBA" id="ARBA00023170"/>
    </source>
</evidence>
<feature type="binding site" evidence="18">
    <location>
        <position position="122"/>
    </location>
    <ligand>
        <name>ATP</name>
        <dbReference type="ChEBI" id="CHEBI:30616"/>
    </ligand>
</feature>
<evidence type="ECO:0000256" key="1">
    <source>
        <dbReference type="ARBA" id="ARBA00004479"/>
    </source>
</evidence>
<dbReference type="Pfam" id="PF00069">
    <property type="entry name" value="Pkinase"/>
    <property type="match status" value="1"/>
</dbReference>
<accession>A0A068U8A7</accession>
<keyword evidence="6 20" id="KW-0812">Transmembrane</keyword>
<dbReference type="InParanoid" id="A0A068U8A7"/>
<dbReference type="InterPro" id="IPR051343">
    <property type="entry name" value="G-type_lectin_kinases/EP1-like"/>
</dbReference>
<dbReference type="GO" id="GO:0004674">
    <property type="term" value="F:protein serine/threonine kinase activity"/>
    <property type="evidence" value="ECO:0007669"/>
    <property type="project" value="UniProtKB-KW"/>
</dbReference>
<dbReference type="SMART" id="SM00220">
    <property type="entry name" value="S_TKc"/>
    <property type="match status" value="1"/>
</dbReference>
<evidence type="ECO:0000256" key="12">
    <source>
        <dbReference type="ARBA" id="ARBA00023136"/>
    </source>
</evidence>
<dbReference type="Gene3D" id="1.10.510.10">
    <property type="entry name" value="Transferase(Phosphotransferase) domain 1"/>
    <property type="match status" value="1"/>
</dbReference>
<dbReference type="PhylomeDB" id="A0A068U8A7"/>
<feature type="transmembrane region" description="Helical" evidence="20">
    <location>
        <begin position="29"/>
        <end position="53"/>
    </location>
</feature>
<feature type="domain" description="Protein kinase" evidence="21">
    <location>
        <begin position="92"/>
        <end position="244"/>
    </location>
</feature>
<sequence>MNLKEQLTGILLLARSSNPLKCRKEEVRVYVPVIRISLAVLGVLISVIAGVYVRRNQVWAYKQILLRSRNVEFLENVAPRAFTFADLEQATNEFREVLGRGTFGAVCKGIMPDSEKVVAVKKLEKVLAESEKEFQNEIKVIGKTHHRNLVRLLGYCLDGAKRLLVYEYMSNGSLADVFFSCMKNVRHKIIHCDIKPQNILMDKNRCPKISEFGLAKLLKHDQTRTYTNFRGTKGYVAQENACDS</sequence>
<protein>
    <recommendedName>
        <fullName evidence="2">non-specific serine/threonine protein kinase</fullName>
        <ecNumber evidence="2">2.7.11.1</ecNumber>
    </recommendedName>
</protein>
<name>A0A068U8A7_COFCA</name>
<dbReference type="PROSITE" id="PS00107">
    <property type="entry name" value="PROTEIN_KINASE_ATP"/>
    <property type="match status" value="1"/>
</dbReference>
<dbReference type="InterPro" id="IPR000719">
    <property type="entry name" value="Prot_kinase_dom"/>
</dbReference>
<comment type="catalytic activity">
    <reaction evidence="16">
        <text>L-threonyl-[protein] + ATP = O-phospho-L-threonyl-[protein] + ADP + H(+)</text>
        <dbReference type="Rhea" id="RHEA:46608"/>
        <dbReference type="Rhea" id="RHEA-COMP:11060"/>
        <dbReference type="Rhea" id="RHEA-COMP:11605"/>
        <dbReference type="ChEBI" id="CHEBI:15378"/>
        <dbReference type="ChEBI" id="CHEBI:30013"/>
        <dbReference type="ChEBI" id="CHEBI:30616"/>
        <dbReference type="ChEBI" id="CHEBI:61977"/>
        <dbReference type="ChEBI" id="CHEBI:456216"/>
        <dbReference type="EC" id="2.7.11.1"/>
    </reaction>
</comment>
<evidence type="ECO:0000259" key="21">
    <source>
        <dbReference type="PROSITE" id="PS50011"/>
    </source>
</evidence>
<dbReference type="PANTHER" id="PTHR47976:SF7">
    <property type="entry name" value="RECEPTOR-LIKE SERINE_THREONINE-PROTEIN KINASE"/>
    <property type="match status" value="1"/>
</dbReference>
<dbReference type="EMBL" id="HG739097">
    <property type="protein sequence ID" value="CDP04770.1"/>
    <property type="molecule type" value="Genomic_DNA"/>
</dbReference>
<evidence type="ECO:0000256" key="8">
    <source>
        <dbReference type="ARBA" id="ARBA00022741"/>
    </source>
</evidence>
<organism evidence="22 23">
    <name type="scientific">Coffea canephora</name>
    <name type="common">Robusta coffee</name>
    <dbReference type="NCBI Taxonomy" id="49390"/>
    <lineage>
        <taxon>Eukaryota</taxon>
        <taxon>Viridiplantae</taxon>
        <taxon>Streptophyta</taxon>
        <taxon>Embryophyta</taxon>
        <taxon>Tracheophyta</taxon>
        <taxon>Spermatophyta</taxon>
        <taxon>Magnoliopsida</taxon>
        <taxon>eudicotyledons</taxon>
        <taxon>Gunneridae</taxon>
        <taxon>Pentapetalae</taxon>
        <taxon>asterids</taxon>
        <taxon>lamiids</taxon>
        <taxon>Gentianales</taxon>
        <taxon>Rubiaceae</taxon>
        <taxon>Ixoroideae</taxon>
        <taxon>Gardenieae complex</taxon>
        <taxon>Bertiereae - Coffeeae clade</taxon>
        <taxon>Coffeeae</taxon>
        <taxon>Coffea</taxon>
    </lineage>
</organism>
<dbReference type="PANTHER" id="PTHR47976">
    <property type="entry name" value="G-TYPE LECTIN S-RECEPTOR-LIKE SERINE/THREONINE-PROTEIN KINASE SD2-5"/>
    <property type="match status" value="1"/>
</dbReference>
<evidence type="ECO:0000313" key="23">
    <source>
        <dbReference type="Proteomes" id="UP000295252"/>
    </source>
</evidence>
<evidence type="ECO:0000256" key="6">
    <source>
        <dbReference type="ARBA" id="ARBA00022692"/>
    </source>
</evidence>
<evidence type="ECO:0000256" key="2">
    <source>
        <dbReference type="ARBA" id="ARBA00012513"/>
    </source>
</evidence>
<evidence type="ECO:0000313" key="22">
    <source>
        <dbReference type="EMBL" id="CDP04770.1"/>
    </source>
</evidence>
<keyword evidence="15" id="KW-0325">Glycoprotein</keyword>
<evidence type="ECO:0000256" key="7">
    <source>
        <dbReference type="ARBA" id="ARBA00022729"/>
    </source>
</evidence>
<dbReference type="STRING" id="49390.A0A068U8A7"/>
<evidence type="ECO:0000256" key="10">
    <source>
        <dbReference type="ARBA" id="ARBA00022840"/>
    </source>
</evidence>
<comment type="catalytic activity">
    <reaction evidence="17">
        <text>L-seryl-[protein] + ATP = O-phospho-L-seryl-[protein] + ADP + H(+)</text>
        <dbReference type="Rhea" id="RHEA:17989"/>
        <dbReference type="Rhea" id="RHEA-COMP:9863"/>
        <dbReference type="Rhea" id="RHEA-COMP:11604"/>
        <dbReference type="ChEBI" id="CHEBI:15378"/>
        <dbReference type="ChEBI" id="CHEBI:29999"/>
        <dbReference type="ChEBI" id="CHEBI:30616"/>
        <dbReference type="ChEBI" id="CHEBI:83421"/>
        <dbReference type="ChEBI" id="CHEBI:456216"/>
        <dbReference type="EC" id="2.7.11.1"/>
    </reaction>
</comment>
<evidence type="ECO:0000256" key="5">
    <source>
        <dbReference type="ARBA" id="ARBA00022679"/>
    </source>
</evidence>
<gene>
    <name evidence="22" type="ORF">GSCOC_T00018865001</name>
</gene>
<evidence type="ECO:0000256" key="4">
    <source>
        <dbReference type="ARBA" id="ARBA00022536"/>
    </source>
</evidence>
<evidence type="ECO:0000256" key="15">
    <source>
        <dbReference type="ARBA" id="ARBA00023180"/>
    </source>
</evidence>
<keyword evidence="10 18" id="KW-0067">ATP-binding</keyword>
<keyword evidence="14" id="KW-0675">Receptor</keyword>
<keyword evidence="4" id="KW-0245">EGF-like domain</keyword>
<dbReference type="OrthoDB" id="5857966at2759"/>
<dbReference type="FunFam" id="3.30.200.20:FF:000059">
    <property type="entry name" value="S-receptor-like serine/threonine-protein kinase"/>
    <property type="match status" value="1"/>
</dbReference>
<evidence type="ECO:0000256" key="18">
    <source>
        <dbReference type="PROSITE-ProRule" id="PRU10141"/>
    </source>
</evidence>
<dbReference type="Gene3D" id="3.30.200.20">
    <property type="entry name" value="Phosphorylase Kinase, domain 1"/>
    <property type="match status" value="1"/>
</dbReference>
<reference evidence="23" key="1">
    <citation type="journal article" date="2014" name="Science">
        <title>The coffee genome provides insight into the convergent evolution of caffeine biosynthesis.</title>
        <authorList>
            <person name="Denoeud F."/>
            <person name="Carretero-Paulet L."/>
            <person name="Dereeper A."/>
            <person name="Droc G."/>
            <person name="Guyot R."/>
            <person name="Pietrella M."/>
            <person name="Zheng C."/>
            <person name="Alberti A."/>
            <person name="Anthony F."/>
            <person name="Aprea G."/>
            <person name="Aury J.M."/>
            <person name="Bento P."/>
            <person name="Bernard M."/>
            <person name="Bocs S."/>
            <person name="Campa C."/>
            <person name="Cenci A."/>
            <person name="Combes M.C."/>
            <person name="Crouzillat D."/>
            <person name="Da Silva C."/>
            <person name="Daddiego L."/>
            <person name="De Bellis F."/>
            <person name="Dussert S."/>
            <person name="Garsmeur O."/>
            <person name="Gayraud T."/>
            <person name="Guignon V."/>
            <person name="Jahn K."/>
            <person name="Jamilloux V."/>
            <person name="Joet T."/>
            <person name="Labadie K."/>
            <person name="Lan T."/>
            <person name="Leclercq J."/>
            <person name="Lepelley M."/>
            <person name="Leroy T."/>
            <person name="Li L.T."/>
            <person name="Librado P."/>
            <person name="Lopez L."/>
            <person name="Munoz A."/>
            <person name="Noel B."/>
            <person name="Pallavicini A."/>
            <person name="Perrotta G."/>
            <person name="Poncet V."/>
            <person name="Pot D."/>
            <person name="Priyono X."/>
            <person name="Rigoreau M."/>
            <person name="Rouard M."/>
            <person name="Rozas J."/>
            <person name="Tranchant-Dubreuil C."/>
            <person name="VanBuren R."/>
            <person name="Zhang Q."/>
            <person name="Andrade A.C."/>
            <person name="Argout X."/>
            <person name="Bertrand B."/>
            <person name="de Kochko A."/>
            <person name="Graziosi G."/>
            <person name="Henry R.J."/>
            <person name="Jayarama X."/>
            <person name="Ming R."/>
            <person name="Nagai C."/>
            <person name="Rounsley S."/>
            <person name="Sankoff D."/>
            <person name="Giuliano G."/>
            <person name="Albert V.A."/>
            <person name="Wincker P."/>
            <person name="Lashermes P."/>
        </authorList>
    </citation>
    <scope>NUCLEOTIDE SEQUENCE [LARGE SCALE GENOMIC DNA]</scope>
    <source>
        <strain evidence="23">cv. DH200-94</strain>
    </source>
</reference>
<keyword evidence="12 20" id="KW-0472">Membrane</keyword>